<protein>
    <submittedName>
        <fullName evidence="2">Putative secreted protein</fullName>
    </submittedName>
</protein>
<dbReference type="EMBL" id="GGFL01012785">
    <property type="protein sequence ID" value="MBW76963.1"/>
    <property type="molecule type" value="Transcribed_RNA"/>
</dbReference>
<name>A0A2M4DHB7_ANODA</name>
<accession>A0A2M4DHB7</accession>
<reference evidence="2" key="1">
    <citation type="submission" date="2018-01" db="EMBL/GenBank/DDBJ databases">
        <title>An insight into the sialome of Amazonian anophelines.</title>
        <authorList>
            <person name="Ribeiro J.M."/>
            <person name="Scarpassa V."/>
            <person name="Calvo E."/>
        </authorList>
    </citation>
    <scope>NUCLEOTIDE SEQUENCE</scope>
</reference>
<keyword evidence="1" id="KW-0472">Membrane</keyword>
<organism evidence="2">
    <name type="scientific">Anopheles darlingi</name>
    <name type="common">Mosquito</name>
    <dbReference type="NCBI Taxonomy" id="43151"/>
    <lineage>
        <taxon>Eukaryota</taxon>
        <taxon>Metazoa</taxon>
        <taxon>Ecdysozoa</taxon>
        <taxon>Arthropoda</taxon>
        <taxon>Hexapoda</taxon>
        <taxon>Insecta</taxon>
        <taxon>Pterygota</taxon>
        <taxon>Neoptera</taxon>
        <taxon>Endopterygota</taxon>
        <taxon>Diptera</taxon>
        <taxon>Nematocera</taxon>
        <taxon>Culicoidea</taxon>
        <taxon>Culicidae</taxon>
        <taxon>Anophelinae</taxon>
        <taxon>Anopheles</taxon>
    </lineage>
</organism>
<proteinExistence type="predicted"/>
<evidence type="ECO:0000313" key="2">
    <source>
        <dbReference type="EMBL" id="MBW76963.1"/>
    </source>
</evidence>
<sequence length="89" mass="10531">MQLRFIAIIFMIVIIIFTDFRRELQAGTNRQRERERVSPFHTIIVLIRALKLNKSFSPGGQWWCWCRLFLHNGGEDGLTIKKNRVTAKE</sequence>
<keyword evidence="1" id="KW-1133">Transmembrane helix</keyword>
<keyword evidence="1" id="KW-0812">Transmembrane</keyword>
<evidence type="ECO:0000256" key="1">
    <source>
        <dbReference type="SAM" id="Phobius"/>
    </source>
</evidence>
<feature type="transmembrane region" description="Helical" evidence="1">
    <location>
        <begin position="6"/>
        <end position="24"/>
    </location>
</feature>
<dbReference type="AlphaFoldDB" id="A0A2M4DHB7"/>